<dbReference type="Gene3D" id="1.10.287.660">
    <property type="entry name" value="Helix hairpin bin"/>
    <property type="match status" value="1"/>
</dbReference>
<dbReference type="PANTHER" id="PTHR13021">
    <property type="entry name" value="PRE-MRNA-SPLICING FACTOR ISY1"/>
    <property type="match status" value="1"/>
</dbReference>
<sequence length="229" mass="26369">MSRNKDTGISMHNKSRSHHTNNSSGGRPKAITQVTSIAACEKWRSQVVRETSQKVEKINDPAATDYQLRELNDEINKLQREKWMWESQLKNLGGTNYMRFQGNLTDAEGRVVGSHKGYKYYGRAKELPGVKELFSELKAPPKQSLTHTELYKLDLDAAYFGFRDEEDPKLLAYEAQREAEARNNLQHDEDRRSRWDMVNIPEPEDLPTNAEIEAVLLEKRKAALLSQYS</sequence>
<protein>
    <submittedName>
        <fullName evidence="7">Isy1-like splicing factor</fullName>
    </submittedName>
</protein>
<comment type="similarity">
    <text evidence="2">Belongs to the ISY1 family.</text>
</comment>
<evidence type="ECO:0000313" key="8">
    <source>
        <dbReference type="Proteomes" id="UP000193685"/>
    </source>
</evidence>
<comment type="subcellular location">
    <subcellularLocation>
        <location evidence="1">Nucleus</location>
    </subcellularLocation>
</comment>
<dbReference type="GeneID" id="63785242"/>
<dbReference type="OrthoDB" id="1739576at2759"/>
<keyword evidence="3" id="KW-0507">mRNA processing</keyword>
<evidence type="ECO:0000313" key="7">
    <source>
        <dbReference type="EMBL" id="ORY86110.1"/>
    </source>
</evidence>
<keyword evidence="5" id="KW-0539">Nucleus</keyword>
<dbReference type="Pfam" id="PF06246">
    <property type="entry name" value="Isy1"/>
    <property type="match status" value="1"/>
</dbReference>
<dbReference type="EMBL" id="MCFI01000003">
    <property type="protein sequence ID" value="ORY86110.1"/>
    <property type="molecule type" value="Genomic_DNA"/>
</dbReference>
<dbReference type="RefSeq" id="XP_040727292.1">
    <property type="nucleotide sequence ID" value="XM_040868643.1"/>
</dbReference>
<keyword evidence="3" id="KW-0747">Spliceosome</keyword>
<evidence type="ECO:0000256" key="5">
    <source>
        <dbReference type="ARBA" id="ARBA00023242"/>
    </source>
</evidence>
<evidence type="ECO:0000256" key="2">
    <source>
        <dbReference type="ARBA" id="ARBA00007002"/>
    </source>
</evidence>
<comment type="caution">
    <text evidence="7">The sequence shown here is derived from an EMBL/GenBank/DDBJ whole genome shotgun (WGS) entry which is preliminary data.</text>
</comment>
<dbReference type="InterPro" id="IPR037200">
    <property type="entry name" value="Isy1_sf"/>
</dbReference>
<proteinExistence type="inferred from homology"/>
<evidence type="ECO:0000256" key="6">
    <source>
        <dbReference type="SAM" id="MobiDB-lite"/>
    </source>
</evidence>
<accession>A0A1Y2FQ43</accession>
<dbReference type="GO" id="GO:0000350">
    <property type="term" value="P:generation of catalytic spliceosome for second transesterification step"/>
    <property type="evidence" value="ECO:0007669"/>
    <property type="project" value="InterPro"/>
</dbReference>
<dbReference type="SUPFAM" id="SSF140102">
    <property type="entry name" value="ISY1 domain-like"/>
    <property type="match status" value="1"/>
</dbReference>
<dbReference type="GO" id="GO:0071014">
    <property type="term" value="C:post-mRNA release spliceosomal complex"/>
    <property type="evidence" value="ECO:0007669"/>
    <property type="project" value="UniProtKB-ARBA"/>
</dbReference>
<dbReference type="FunFam" id="1.10.287.660:FF:000001">
    <property type="entry name" value="pre-mRNA-splicing factor ISY1 homolog"/>
    <property type="match status" value="1"/>
</dbReference>
<name>A0A1Y2FQ43_PROLT</name>
<dbReference type="GO" id="GO:0000974">
    <property type="term" value="C:Prp19 complex"/>
    <property type="evidence" value="ECO:0007669"/>
    <property type="project" value="UniProtKB-ARBA"/>
</dbReference>
<dbReference type="InterPro" id="IPR029012">
    <property type="entry name" value="Helix_hairpin_bin_sf"/>
</dbReference>
<reference evidence="7 8" key="1">
    <citation type="submission" date="2016-07" db="EMBL/GenBank/DDBJ databases">
        <title>Pervasive Adenine N6-methylation of Active Genes in Fungi.</title>
        <authorList>
            <consortium name="DOE Joint Genome Institute"/>
            <person name="Mondo S.J."/>
            <person name="Dannebaum R.O."/>
            <person name="Kuo R.C."/>
            <person name="Labutti K."/>
            <person name="Haridas S."/>
            <person name="Kuo A."/>
            <person name="Salamov A."/>
            <person name="Ahrendt S.R."/>
            <person name="Lipzen A."/>
            <person name="Sullivan W."/>
            <person name="Andreopoulos W.B."/>
            <person name="Clum A."/>
            <person name="Lindquist E."/>
            <person name="Daum C."/>
            <person name="Ramamoorthy G.K."/>
            <person name="Gryganskyi A."/>
            <person name="Culley D."/>
            <person name="Magnuson J.K."/>
            <person name="James T.Y."/>
            <person name="O'Malley M.A."/>
            <person name="Stajich J.E."/>
            <person name="Spatafora J.W."/>
            <person name="Visel A."/>
            <person name="Grigoriev I.V."/>
        </authorList>
    </citation>
    <scope>NUCLEOTIDE SEQUENCE [LARGE SCALE GENOMIC DNA]</scope>
    <source>
        <strain evidence="7 8">12-1054</strain>
    </source>
</reference>
<evidence type="ECO:0000256" key="3">
    <source>
        <dbReference type="ARBA" id="ARBA00022728"/>
    </source>
</evidence>
<evidence type="ECO:0000256" key="4">
    <source>
        <dbReference type="ARBA" id="ARBA00023187"/>
    </source>
</evidence>
<dbReference type="Proteomes" id="UP000193685">
    <property type="component" value="Unassembled WGS sequence"/>
</dbReference>
<dbReference type="STRING" id="56484.A0A1Y2FQ43"/>
<dbReference type="InterPro" id="IPR009360">
    <property type="entry name" value="Isy1"/>
</dbReference>
<feature type="region of interest" description="Disordered" evidence="6">
    <location>
        <begin position="1"/>
        <end position="29"/>
    </location>
</feature>
<organism evidence="7 8">
    <name type="scientific">Protomyces lactucae-debilis</name>
    <dbReference type="NCBI Taxonomy" id="2754530"/>
    <lineage>
        <taxon>Eukaryota</taxon>
        <taxon>Fungi</taxon>
        <taxon>Dikarya</taxon>
        <taxon>Ascomycota</taxon>
        <taxon>Taphrinomycotina</taxon>
        <taxon>Taphrinomycetes</taxon>
        <taxon>Taphrinales</taxon>
        <taxon>Protomycetaceae</taxon>
        <taxon>Protomyces</taxon>
    </lineage>
</organism>
<keyword evidence="4" id="KW-0508">mRNA splicing</keyword>
<keyword evidence="8" id="KW-1185">Reference proteome</keyword>
<dbReference type="GO" id="GO:0005684">
    <property type="term" value="C:U2-type spliceosomal complex"/>
    <property type="evidence" value="ECO:0007669"/>
    <property type="project" value="UniProtKB-ARBA"/>
</dbReference>
<dbReference type="AlphaFoldDB" id="A0A1Y2FQ43"/>
<evidence type="ECO:0000256" key="1">
    <source>
        <dbReference type="ARBA" id="ARBA00004123"/>
    </source>
</evidence>
<dbReference type="OMA" id="QKSTRIY"/>
<gene>
    <name evidence="7" type="ORF">BCR37DRAFT_376651</name>
</gene>